<proteinExistence type="predicted"/>
<dbReference type="KEGG" id="acan:ACA1_381560"/>
<gene>
    <name evidence="2" type="ORF">ACA1_381560</name>
</gene>
<dbReference type="RefSeq" id="XP_004336452.1">
    <property type="nucleotide sequence ID" value="XM_004336404.1"/>
</dbReference>
<dbReference type="GeneID" id="14915020"/>
<dbReference type="VEuPathDB" id="AmoebaDB:ACA1_381560"/>
<protein>
    <submittedName>
        <fullName evidence="2">Uncharacterized protein</fullName>
    </submittedName>
</protein>
<name>L8GNP2_ACACF</name>
<reference evidence="2 3" key="1">
    <citation type="journal article" date="2013" name="Genome Biol.">
        <title>Genome of Acanthamoeba castellanii highlights extensive lateral gene transfer and early evolution of tyrosine kinase signaling.</title>
        <authorList>
            <person name="Clarke M."/>
            <person name="Lohan A.J."/>
            <person name="Liu B."/>
            <person name="Lagkouvardos I."/>
            <person name="Roy S."/>
            <person name="Zafar N."/>
            <person name="Bertelli C."/>
            <person name="Schilde C."/>
            <person name="Kianianmomeni A."/>
            <person name="Burglin T.R."/>
            <person name="Frech C."/>
            <person name="Turcotte B."/>
            <person name="Kopec K.O."/>
            <person name="Synnott J.M."/>
            <person name="Choo C."/>
            <person name="Paponov I."/>
            <person name="Finkler A."/>
            <person name="Soon Heng Tan C."/>
            <person name="Hutchins A.P."/>
            <person name="Weinmeier T."/>
            <person name="Rattei T."/>
            <person name="Chu J.S."/>
            <person name="Gimenez G."/>
            <person name="Irimia M."/>
            <person name="Rigden D.J."/>
            <person name="Fitzpatrick D.A."/>
            <person name="Lorenzo-Morales J."/>
            <person name="Bateman A."/>
            <person name="Chiu C.H."/>
            <person name="Tang P."/>
            <person name="Hegemann P."/>
            <person name="Fromm H."/>
            <person name="Raoult D."/>
            <person name="Greub G."/>
            <person name="Miranda-Saavedra D."/>
            <person name="Chen N."/>
            <person name="Nash P."/>
            <person name="Ginger M.L."/>
            <person name="Horn M."/>
            <person name="Schaap P."/>
            <person name="Caler L."/>
            <person name="Loftus B."/>
        </authorList>
    </citation>
    <scope>NUCLEOTIDE SEQUENCE [LARGE SCALE GENOMIC DNA]</scope>
    <source>
        <strain evidence="2 3">Neff</strain>
    </source>
</reference>
<accession>L8GNP2</accession>
<keyword evidence="3" id="KW-1185">Reference proteome</keyword>
<dbReference type="AlphaFoldDB" id="L8GNP2"/>
<organism evidence="2 3">
    <name type="scientific">Acanthamoeba castellanii (strain ATCC 30010 / Neff)</name>
    <dbReference type="NCBI Taxonomy" id="1257118"/>
    <lineage>
        <taxon>Eukaryota</taxon>
        <taxon>Amoebozoa</taxon>
        <taxon>Discosea</taxon>
        <taxon>Longamoebia</taxon>
        <taxon>Centramoebida</taxon>
        <taxon>Acanthamoebidae</taxon>
        <taxon>Acanthamoeba</taxon>
    </lineage>
</organism>
<dbReference type="EMBL" id="KB008053">
    <property type="protein sequence ID" value="ELR14439.1"/>
    <property type="molecule type" value="Genomic_DNA"/>
</dbReference>
<evidence type="ECO:0000313" key="3">
    <source>
        <dbReference type="Proteomes" id="UP000011083"/>
    </source>
</evidence>
<feature type="compositionally biased region" description="Low complexity" evidence="1">
    <location>
        <begin position="51"/>
        <end position="61"/>
    </location>
</feature>
<dbReference type="Proteomes" id="UP000011083">
    <property type="component" value="Unassembled WGS sequence"/>
</dbReference>
<feature type="region of interest" description="Disordered" evidence="1">
    <location>
        <begin position="51"/>
        <end position="75"/>
    </location>
</feature>
<sequence length="75" mass="9017">MTLFEPFLEMQRREEHLIQQREKYLIFETQRLELRKQLTQLQLRLGPHYNTNINSISANTSDGWLQRTGSEQSPQ</sequence>
<evidence type="ECO:0000313" key="2">
    <source>
        <dbReference type="EMBL" id="ELR14439.1"/>
    </source>
</evidence>
<evidence type="ECO:0000256" key="1">
    <source>
        <dbReference type="SAM" id="MobiDB-lite"/>
    </source>
</evidence>